<gene>
    <name evidence="1" type="ORF">GTP90_18700</name>
</gene>
<evidence type="ECO:0000313" key="1">
    <source>
        <dbReference type="EMBL" id="MYM95893.1"/>
    </source>
</evidence>
<proteinExistence type="predicted"/>
<dbReference type="AlphaFoldDB" id="A0A845GMV2"/>
<dbReference type="Proteomes" id="UP000447355">
    <property type="component" value="Unassembled WGS sequence"/>
</dbReference>
<accession>A0A845GMV2</accession>
<comment type="caution">
    <text evidence="1">The sequence shown here is derived from an EMBL/GenBank/DDBJ whole genome shotgun (WGS) entry which is preliminary data.</text>
</comment>
<organism evidence="1 2">
    <name type="scientific">Duganella vulcania</name>
    <dbReference type="NCBI Taxonomy" id="2692166"/>
    <lineage>
        <taxon>Bacteria</taxon>
        <taxon>Pseudomonadati</taxon>
        <taxon>Pseudomonadota</taxon>
        <taxon>Betaproteobacteria</taxon>
        <taxon>Burkholderiales</taxon>
        <taxon>Oxalobacteraceae</taxon>
        <taxon>Telluria group</taxon>
        <taxon>Duganella</taxon>
    </lineage>
</organism>
<reference evidence="1" key="1">
    <citation type="submission" date="2019-12" db="EMBL/GenBank/DDBJ databases">
        <title>Novel species isolated from a subtropical stream in China.</title>
        <authorList>
            <person name="Lu H."/>
        </authorList>
    </citation>
    <scope>NUCLEOTIDE SEQUENCE [LARGE SCALE GENOMIC DNA]</scope>
    <source>
        <strain evidence="1">FT81W</strain>
    </source>
</reference>
<name>A0A845GMV2_9BURK</name>
<dbReference type="EMBL" id="WWCX01000035">
    <property type="protein sequence ID" value="MYM95893.1"/>
    <property type="molecule type" value="Genomic_DNA"/>
</dbReference>
<sequence>MSQHHFRTMHSGQPVSVLLGWDRPIGHYFMVIEYFGPHPLAAALTDAGESEEDEPFLYSNLDEPNPFELTLADFRTKLIELGIHVPESMFEQVEIDRVKLTGNRQVWYGADGAFHEE</sequence>
<evidence type="ECO:0000313" key="2">
    <source>
        <dbReference type="Proteomes" id="UP000447355"/>
    </source>
</evidence>
<protein>
    <submittedName>
        <fullName evidence="1">Uncharacterized protein</fullName>
    </submittedName>
</protein>